<dbReference type="PIRSF" id="PIRSF016958">
    <property type="entry name" value="DUF858_MeTrfase_lik"/>
    <property type="match status" value="1"/>
</dbReference>
<evidence type="ECO:0000256" key="3">
    <source>
        <dbReference type="ARBA" id="ARBA00022679"/>
    </source>
</evidence>
<gene>
    <name evidence="12" type="ORF">SCHPADRAFT_903105</name>
</gene>
<evidence type="ECO:0000256" key="4">
    <source>
        <dbReference type="ARBA" id="ARBA00022691"/>
    </source>
</evidence>
<comment type="similarity">
    <text evidence="1">Belongs to the methyltransferase superfamily. NTM1 family.</text>
</comment>
<evidence type="ECO:0000256" key="7">
    <source>
        <dbReference type="ARBA" id="ARBA00043129"/>
    </source>
</evidence>
<dbReference type="Pfam" id="PF05891">
    <property type="entry name" value="Methyltransf_PK"/>
    <property type="match status" value="2"/>
</dbReference>
<dbReference type="SUPFAM" id="SSF53335">
    <property type="entry name" value="S-adenosyl-L-methionine-dependent methyltransferases"/>
    <property type="match status" value="1"/>
</dbReference>
<comment type="catalytic activity">
    <reaction evidence="10">
        <text>N-terminal L-alanyl-L-prolyl-L-lysyl-[protein] + 3 S-adenosyl-L-methionine = N-terminal N,N,N-trimethyl-L-alanyl-L-prolyl-L-lysyl-[protein] + 3 S-adenosyl-L-homocysteine + 3 H(+)</text>
        <dbReference type="Rhea" id="RHEA:54712"/>
        <dbReference type="Rhea" id="RHEA-COMP:13785"/>
        <dbReference type="Rhea" id="RHEA-COMP:13971"/>
        <dbReference type="ChEBI" id="CHEBI:15378"/>
        <dbReference type="ChEBI" id="CHEBI:57856"/>
        <dbReference type="ChEBI" id="CHEBI:59789"/>
        <dbReference type="ChEBI" id="CHEBI:138057"/>
        <dbReference type="ChEBI" id="CHEBI:138315"/>
        <dbReference type="EC" id="2.1.1.244"/>
    </reaction>
</comment>
<feature type="binding site" evidence="11">
    <location>
        <begin position="141"/>
        <end position="142"/>
    </location>
    <ligand>
        <name>S-adenosyl-L-methionine</name>
        <dbReference type="ChEBI" id="CHEBI:59789"/>
    </ligand>
</feature>
<dbReference type="GO" id="GO:0071885">
    <property type="term" value="F:N-terminal protein N-methyltransferase activity"/>
    <property type="evidence" value="ECO:0007669"/>
    <property type="project" value="UniProtKB-EC"/>
</dbReference>
<evidence type="ECO:0000256" key="2">
    <source>
        <dbReference type="ARBA" id="ARBA00022603"/>
    </source>
</evidence>
<dbReference type="STRING" id="27342.A0A0H2RYV2"/>
<evidence type="ECO:0000256" key="11">
    <source>
        <dbReference type="PIRSR" id="PIRSR016958-1"/>
    </source>
</evidence>
<evidence type="ECO:0000313" key="13">
    <source>
        <dbReference type="Proteomes" id="UP000053477"/>
    </source>
</evidence>
<keyword evidence="4 11" id="KW-0949">S-adenosyl-L-methionine</keyword>
<name>A0A0H2RYV2_9AGAM</name>
<dbReference type="AlphaFoldDB" id="A0A0H2RYV2"/>
<dbReference type="PANTHER" id="PTHR12753">
    <property type="entry name" value="AD-003 - RELATED"/>
    <property type="match status" value="1"/>
</dbReference>
<protein>
    <recommendedName>
        <fullName evidence="6">Alpha N-terminal protein methyltransferase 1</fullName>
        <ecNumber evidence="5">2.1.1.244</ecNumber>
    </recommendedName>
    <alternativeName>
        <fullName evidence="7">X-Pro-Lys N-terminal protein methyltransferase 1</fullName>
    </alternativeName>
</protein>
<accession>A0A0H2RYV2</accession>
<evidence type="ECO:0000256" key="1">
    <source>
        <dbReference type="ARBA" id="ARBA00009059"/>
    </source>
</evidence>
<dbReference type="PANTHER" id="PTHR12753:SF0">
    <property type="entry name" value="ALPHA N-TERMINAL PROTEIN METHYLTRANSFERASE 1"/>
    <property type="match status" value="1"/>
</dbReference>
<evidence type="ECO:0000256" key="9">
    <source>
        <dbReference type="ARBA" id="ARBA00047885"/>
    </source>
</evidence>
<dbReference type="InParanoid" id="A0A0H2RYV2"/>
<dbReference type="CDD" id="cd02440">
    <property type="entry name" value="AdoMet_MTases"/>
    <property type="match status" value="1"/>
</dbReference>
<comment type="catalytic activity">
    <reaction evidence="8">
        <text>N-terminal L-seryl-L-prolyl-L-lysyl-[protein] + 3 S-adenosyl-L-methionine = N-terminal N,N,N-trimethyl-L-seryl-L-prolyl-L-lysyl-[protein] + 3 S-adenosyl-L-homocysteine + 3 H(+)</text>
        <dbReference type="Rhea" id="RHEA:54724"/>
        <dbReference type="Rhea" id="RHEA-COMP:13789"/>
        <dbReference type="Rhea" id="RHEA-COMP:13973"/>
        <dbReference type="ChEBI" id="CHEBI:15378"/>
        <dbReference type="ChEBI" id="CHEBI:57856"/>
        <dbReference type="ChEBI" id="CHEBI:59789"/>
        <dbReference type="ChEBI" id="CHEBI:138061"/>
        <dbReference type="ChEBI" id="CHEBI:138317"/>
        <dbReference type="EC" id="2.1.1.244"/>
    </reaction>
</comment>
<dbReference type="GO" id="GO:0032259">
    <property type="term" value="P:methylation"/>
    <property type="evidence" value="ECO:0007669"/>
    <property type="project" value="UniProtKB-KW"/>
</dbReference>
<dbReference type="OrthoDB" id="1298661at2759"/>
<dbReference type="FunCoup" id="A0A0H2RYV2">
    <property type="interactions" value="485"/>
</dbReference>
<comment type="catalytic activity">
    <reaction evidence="9">
        <text>N-terminal L-prolyl-L-prolyl-L-lysyl-[protein] + 2 S-adenosyl-L-methionine = N-terminal N,N-dimethyl-L-prolyl-L-prolyl-L-lysyl-[protein] + 2 S-adenosyl-L-homocysteine + 2 H(+)</text>
        <dbReference type="Rhea" id="RHEA:54736"/>
        <dbReference type="Rhea" id="RHEA-COMP:13787"/>
        <dbReference type="Rhea" id="RHEA-COMP:13974"/>
        <dbReference type="ChEBI" id="CHEBI:15378"/>
        <dbReference type="ChEBI" id="CHEBI:57856"/>
        <dbReference type="ChEBI" id="CHEBI:59789"/>
        <dbReference type="ChEBI" id="CHEBI:138059"/>
        <dbReference type="ChEBI" id="CHEBI:138318"/>
        <dbReference type="EC" id="2.1.1.244"/>
    </reaction>
</comment>
<dbReference type="InterPro" id="IPR008576">
    <property type="entry name" value="MeTrfase_NTM1"/>
</dbReference>
<proteinExistence type="inferred from homology"/>
<dbReference type="GO" id="GO:0005737">
    <property type="term" value="C:cytoplasm"/>
    <property type="evidence" value="ECO:0007669"/>
    <property type="project" value="TreeGrafter"/>
</dbReference>
<sequence>MSTNQKPDLNLGIEYWNTQPASVDGVLGGYGTGALPRVETLGSRRFVLDLLPELCTVPSALRPLKPTQSKRRTRAVDVGAGIGRVTSSVLLHLVQDVVLVEPVDHFVRKALVQATAPVHASGEWKGIDDRTKSVTIVKGALQAFDPREPLEKLTGCEILGRAGYSPEAGNPDPSGYDVIWCQWCMGHLSDEDLVRFLKQSKEALRSTADDTGDFDGIIVIKENLCSEETPGEARTVFDDEDNSLTRSDHAWKKCIEAAGLRIVKEEIQLGLPVALYAVKTYALR</sequence>
<evidence type="ECO:0000256" key="6">
    <source>
        <dbReference type="ARBA" id="ARBA00039449"/>
    </source>
</evidence>
<evidence type="ECO:0000256" key="5">
    <source>
        <dbReference type="ARBA" id="ARBA00039112"/>
    </source>
</evidence>
<reference evidence="12 13" key="1">
    <citation type="submission" date="2015-04" db="EMBL/GenBank/DDBJ databases">
        <title>Complete genome sequence of Schizopora paradoxa KUC8140, a cosmopolitan wood degrader in East Asia.</title>
        <authorList>
            <consortium name="DOE Joint Genome Institute"/>
            <person name="Min B."/>
            <person name="Park H."/>
            <person name="Jang Y."/>
            <person name="Kim J.-J."/>
            <person name="Kim K.H."/>
            <person name="Pangilinan J."/>
            <person name="Lipzen A."/>
            <person name="Riley R."/>
            <person name="Grigoriev I.V."/>
            <person name="Spatafora J.W."/>
            <person name="Choi I.-G."/>
        </authorList>
    </citation>
    <scope>NUCLEOTIDE SEQUENCE [LARGE SCALE GENOMIC DNA]</scope>
    <source>
        <strain evidence="12 13">KUC8140</strain>
    </source>
</reference>
<keyword evidence="2" id="KW-0489">Methyltransferase</keyword>
<evidence type="ECO:0000256" key="8">
    <source>
        <dbReference type="ARBA" id="ARBA00047306"/>
    </source>
</evidence>
<feature type="binding site" evidence="11">
    <location>
        <position position="84"/>
    </location>
    <ligand>
        <name>S-adenosyl-L-methionine</name>
        <dbReference type="ChEBI" id="CHEBI:59789"/>
    </ligand>
</feature>
<keyword evidence="3" id="KW-0808">Transferase</keyword>
<organism evidence="12 13">
    <name type="scientific">Schizopora paradoxa</name>
    <dbReference type="NCBI Taxonomy" id="27342"/>
    <lineage>
        <taxon>Eukaryota</taxon>
        <taxon>Fungi</taxon>
        <taxon>Dikarya</taxon>
        <taxon>Basidiomycota</taxon>
        <taxon>Agaricomycotina</taxon>
        <taxon>Agaricomycetes</taxon>
        <taxon>Hymenochaetales</taxon>
        <taxon>Schizoporaceae</taxon>
        <taxon>Schizopora</taxon>
    </lineage>
</organism>
<keyword evidence="13" id="KW-1185">Reference proteome</keyword>
<dbReference type="EC" id="2.1.1.244" evidence="5"/>
<dbReference type="EMBL" id="KQ085940">
    <property type="protein sequence ID" value="KLO14698.1"/>
    <property type="molecule type" value="Genomic_DNA"/>
</dbReference>
<dbReference type="Gene3D" id="3.40.50.150">
    <property type="entry name" value="Vaccinia Virus protein VP39"/>
    <property type="match status" value="1"/>
</dbReference>
<evidence type="ECO:0000313" key="12">
    <source>
        <dbReference type="EMBL" id="KLO14698.1"/>
    </source>
</evidence>
<feature type="binding site" evidence="11">
    <location>
        <position position="79"/>
    </location>
    <ligand>
        <name>S-adenosyl-L-methionine</name>
        <dbReference type="ChEBI" id="CHEBI:59789"/>
    </ligand>
</feature>
<dbReference type="InterPro" id="IPR029063">
    <property type="entry name" value="SAM-dependent_MTases_sf"/>
</dbReference>
<feature type="binding site" evidence="11">
    <location>
        <position position="182"/>
    </location>
    <ligand>
        <name>S-adenosyl-L-methionine</name>
        <dbReference type="ChEBI" id="CHEBI:59789"/>
    </ligand>
</feature>
<dbReference type="Proteomes" id="UP000053477">
    <property type="component" value="Unassembled WGS sequence"/>
</dbReference>
<evidence type="ECO:0000256" key="10">
    <source>
        <dbReference type="ARBA" id="ARBA00048167"/>
    </source>
</evidence>